<comment type="caution">
    <text evidence="2">The sequence shown here is derived from an EMBL/GenBank/DDBJ whole genome shotgun (WGS) entry which is preliminary data.</text>
</comment>
<dbReference type="InterPro" id="IPR002575">
    <property type="entry name" value="Aminoglycoside_PTrfase"/>
</dbReference>
<dbReference type="EMBL" id="WESC01000009">
    <property type="protein sequence ID" value="KAB7739754.1"/>
    <property type="molecule type" value="Genomic_DNA"/>
</dbReference>
<dbReference type="PANTHER" id="PTHR21310:SF57">
    <property type="entry name" value="BLR2944 PROTEIN"/>
    <property type="match status" value="1"/>
</dbReference>
<feature type="domain" description="Aminoglycoside phosphotransferase" evidence="1">
    <location>
        <begin position="10"/>
        <end position="252"/>
    </location>
</feature>
<dbReference type="InterPro" id="IPR041726">
    <property type="entry name" value="ACAD10_11_N"/>
</dbReference>
<organism evidence="2 3">
    <name type="scientific">Parvibaculum sedimenti</name>
    <dbReference type="NCBI Taxonomy" id="2608632"/>
    <lineage>
        <taxon>Bacteria</taxon>
        <taxon>Pseudomonadati</taxon>
        <taxon>Pseudomonadota</taxon>
        <taxon>Alphaproteobacteria</taxon>
        <taxon>Hyphomicrobiales</taxon>
        <taxon>Parvibaculaceae</taxon>
        <taxon>Parvibaculum</taxon>
    </lineage>
</organism>
<protein>
    <submittedName>
        <fullName evidence="2">Phosphotransferase</fullName>
    </submittedName>
</protein>
<dbReference type="Gene3D" id="3.30.200.20">
    <property type="entry name" value="Phosphorylase Kinase, domain 1"/>
    <property type="match status" value="1"/>
</dbReference>
<evidence type="ECO:0000313" key="3">
    <source>
        <dbReference type="Proteomes" id="UP000468901"/>
    </source>
</evidence>
<dbReference type="Proteomes" id="UP000468901">
    <property type="component" value="Unassembled WGS sequence"/>
</dbReference>
<dbReference type="Gene3D" id="3.90.1200.10">
    <property type="match status" value="1"/>
</dbReference>
<proteinExistence type="predicted"/>
<name>A0A6N6VIA8_9HYPH</name>
<dbReference type="GO" id="GO:0016740">
    <property type="term" value="F:transferase activity"/>
    <property type="evidence" value="ECO:0007669"/>
    <property type="project" value="UniProtKB-KW"/>
</dbReference>
<keyword evidence="2" id="KW-0808">Transferase</keyword>
<dbReference type="InterPro" id="IPR051678">
    <property type="entry name" value="AGP_Transferase"/>
</dbReference>
<dbReference type="AlphaFoldDB" id="A0A6N6VIA8"/>
<keyword evidence="3" id="KW-1185">Reference proteome</keyword>
<accession>A0A6N6VIA8</accession>
<dbReference type="CDD" id="cd05154">
    <property type="entry name" value="ACAD10_11_N-like"/>
    <property type="match status" value="1"/>
</dbReference>
<evidence type="ECO:0000313" key="2">
    <source>
        <dbReference type="EMBL" id="KAB7739754.1"/>
    </source>
</evidence>
<dbReference type="PANTHER" id="PTHR21310">
    <property type="entry name" value="AMINOGLYCOSIDE PHOSPHOTRANSFERASE-RELATED-RELATED"/>
    <property type="match status" value="1"/>
</dbReference>
<dbReference type="InterPro" id="IPR011009">
    <property type="entry name" value="Kinase-like_dom_sf"/>
</dbReference>
<gene>
    <name evidence="2" type="ORF">F2P47_11380</name>
</gene>
<sequence length="319" mass="34647">MSGATGIANLKRLSGGASQETWAFDATTAGAPIPLILRRAPGGTRVTEGRGSTAAGLETEAKLIQLAGAAGVAVPPVRLVLAEDDGVGHGFVMDRIEGETIARKILRDAEFADARPKLARQCGEMLARLHKIDKATLPPLRVSPASEEIDQYYKTYKTHDHPHPVFELAFRWLKDNAPPDATAMTLVHGDFRHGNLMIGPEGVRAVLDWELAHIGDPMEDLGWICVNSWRFGNIDNPVGGFGKREDLFAGYEAAGGGKVDPERVKFWEVLGTLKWGVMCTTMVMAFKAGDRSVERATIGRRSSETEVDLLRLLAPRKKG</sequence>
<evidence type="ECO:0000259" key="1">
    <source>
        <dbReference type="Pfam" id="PF01636"/>
    </source>
</evidence>
<reference evidence="2 3" key="1">
    <citation type="submission" date="2019-09" db="EMBL/GenBank/DDBJ databases">
        <title>Parvibaculum sedimenti sp. nov., isolated from sediment.</title>
        <authorList>
            <person name="Wang Y."/>
        </authorList>
    </citation>
    <scope>NUCLEOTIDE SEQUENCE [LARGE SCALE GENOMIC DNA]</scope>
    <source>
        <strain evidence="2 3">HXT-9</strain>
    </source>
</reference>
<dbReference type="Pfam" id="PF01636">
    <property type="entry name" value="APH"/>
    <property type="match status" value="1"/>
</dbReference>
<dbReference type="SUPFAM" id="SSF56112">
    <property type="entry name" value="Protein kinase-like (PK-like)"/>
    <property type="match status" value="1"/>
</dbReference>